<comment type="similarity">
    <text evidence="1">Belongs to the SorC transcriptional regulatory family.</text>
</comment>
<dbReference type="InterPro" id="IPR037171">
    <property type="entry name" value="NagB/RpiA_transferase-like"/>
</dbReference>
<dbReference type="Gene3D" id="1.10.10.10">
    <property type="entry name" value="Winged helix-like DNA-binding domain superfamily/Winged helix DNA-binding domain"/>
    <property type="match status" value="1"/>
</dbReference>
<dbReference type="EMBL" id="FRAF01000025">
    <property type="protein sequence ID" value="SHK87057.1"/>
    <property type="molecule type" value="Genomic_DNA"/>
</dbReference>
<dbReference type="GO" id="GO:0003677">
    <property type="term" value="F:DNA binding"/>
    <property type="evidence" value="ECO:0007669"/>
    <property type="project" value="UniProtKB-KW"/>
</dbReference>
<dbReference type="SUPFAM" id="SSF100950">
    <property type="entry name" value="NagB/RpiA/CoA transferase-like"/>
    <property type="match status" value="1"/>
</dbReference>
<evidence type="ECO:0000256" key="2">
    <source>
        <dbReference type="ARBA" id="ARBA00023015"/>
    </source>
</evidence>
<dbReference type="SUPFAM" id="SSF46785">
    <property type="entry name" value="Winged helix' DNA-binding domain"/>
    <property type="match status" value="1"/>
</dbReference>
<reference evidence="8" key="1">
    <citation type="submission" date="2016-11" db="EMBL/GenBank/DDBJ databases">
        <authorList>
            <person name="Varghese N."/>
            <person name="Submissions S."/>
        </authorList>
    </citation>
    <scope>NUCLEOTIDE SEQUENCE [LARGE SCALE GENOMIC DNA]</scope>
    <source>
        <strain evidence="8">USBA-503</strain>
    </source>
</reference>
<proteinExistence type="inferred from homology"/>
<dbReference type="InterPro" id="IPR051054">
    <property type="entry name" value="SorC_transcr_regulators"/>
</dbReference>
<evidence type="ECO:0000256" key="1">
    <source>
        <dbReference type="ARBA" id="ARBA00010466"/>
    </source>
</evidence>
<dbReference type="InterPro" id="IPR007324">
    <property type="entry name" value="Sugar-bd_dom_put"/>
</dbReference>
<dbReference type="Pfam" id="PF04198">
    <property type="entry name" value="Sugar-bind"/>
    <property type="match status" value="1"/>
</dbReference>
<feature type="domain" description="Sugar-binding" evidence="5">
    <location>
        <begin position="98"/>
        <end position="342"/>
    </location>
</feature>
<feature type="domain" description="CggR N-terminal DNA binding" evidence="6">
    <location>
        <begin position="24"/>
        <end position="91"/>
    </location>
</feature>
<keyword evidence="8" id="KW-1185">Reference proteome</keyword>
<dbReference type="PANTHER" id="PTHR34294:SF5">
    <property type="entry name" value="CENTRAL GLYCOLYTIC GENES REGULATOR"/>
    <property type="match status" value="1"/>
</dbReference>
<evidence type="ECO:0000256" key="4">
    <source>
        <dbReference type="ARBA" id="ARBA00023163"/>
    </source>
</evidence>
<keyword evidence="3" id="KW-0238">DNA-binding</keyword>
<evidence type="ECO:0000259" key="6">
    <source>
        <dbReference type="Pfam" id="PF21715"/>
    </source>
</evidence>
<protein>
    <submittedName>
        <fullName evidence="7">Central glycolytic genes regulator</fullName>
    </submittedName>
</protein>
<sequence>MNSIEDVSIWSAVRRLVPELSDELQKRIRILERILALQPIGRRALAVEMGTTERVLRAELDFLRVQGLLTASSAGVSLTEDGEAVLDRVAEFAVRMDGRKELAERVSRVLGIPQVVVVEDDSDQNSWVKDNLGYRAAELLRSLLQPDEVVGITGGTTMAAIARRMPARAVSYPVKVVPARGGLGEKVEFQANTIASTLAEKLGGESMMLHVPDRLNEETMEQLLNDPYVQQRLPEIRKATLVVHGIGEAVKMAKRRQVPDEEVAWLENQQAVAEAFGYYFNQQGDVVYSMPTIGLRLDDLQNARVVMAVAGGSSKARAVAAAAKAYRIDVLITDEGAARLIVQSQDYYQDK</sequence>
<dbReference type="PANTHER" id="PTHR34294">
    <property type="entry name" value="TRANSCRIPTIONAL REGULATOR-RELATED"/>
    <property type="match status" value="1"/>
</dbReference>
<name>A0A1M6W013_9BACL</name>
<dbReference type="InterPro" id="IPR048715">
    <property type="entry name" value="CggR_N"/>
</dbReference>
<dbReference type="STRING" id="1830138.SAMN05443507_12513"/>
<keyword evidence="2" id="KW-0805">Transcription regulation</keyword>
<gene>
    <name evidence="7" type="ORF">SAMN05443507_12513</name>
</gene>
<dbReference type="Proteomes" id="UP000184016">
    <property type="component" value="Unassembled WGS sequence"/>
</dbReference>
<evidence type="ECO:0000313" key="8">
    <source>
        <dbReference type="Proteomes" id="UP000184016"/>
    </source>
</evidence>
<dbReference type="Gene3D" id="3.40.50.1360">
    <property type="match status" value="1"/>
</dbReference>
<dbReference type="GO" id="GO:0030246">
    <property type="term" value="F:carbohydrate binding"/>
    <property type="evidence" value="ECO:0007669"/>
    <property type="project" value="InterPro"/>
</dbReference>
<evidence type="ECO:0000259" key="5">
    <source>
        <dbReference type="Pfam" id="PF04198"/>
    </source>
</evidence>
<dbReference type="Pfam" id="PF21715">
    <property type="entry name" value="CggR_N"/>
    <property type="match status" value="1"/>
</dbReference>
<dbReference type="InterPro" id="IPR036390">
    <property type="entry name" value="WH_DNA-bd_sf"/>
</dbReference>
<accession>A0A1M6W013</accession>
<organism evidence="7 8">
    <name type="scientific">Alicyclobacillus tolerans</name>
    <dbReference type="NCBI Taxonomy" id="90970"/>
    <lineage>
        <taxon>Bacteria</taxon>
        <taxon>Bacillati</taxon>
        <taxon>Bacillota</taxon>
        <taxon>Bacilli</taxon>
        <taxon>Bacillales</taxon>
        <taxon>Alicyclobacillaceae</taxon>
        <taxon>Alicyclobacillus</taxon>
    </lineage>
</organism>
<dbReference type="InterPro" id="IPR036388">
    <property type="entry name" value="WH-like_DNA-bd_sf"/>
</dbReference>
<evidence type="ECO:0000313" key="7">
    <source>
        <dbReference type="EMBL" id="SHK87057.1"/>
    </source>
</evidence>
<keyword evidence="4" id="KW-0804">Transcription</keyword>
<evidence type="ECO:0000256" key="3">
    <source>
        <dbReference type="ARBA" id="ARBA00023125"/>
    </source>
</evidence>
<dbReference type="AlphaFoldDB" id="A0A1M6W013"/>